<reference evidence="1" key="1">
    <citation type="submission" date="2022-11" db="EMBL/GenBank/DDBJ databases">
        <title>Genome Sequence of Boeremia exigua.</title>
        <authorList>
            <person name="Buettner E."/>
        </authorList>
    </citation>
    <scope>NUCLEOTIDE SEQUENCE</scope>
    <source>
        <strain evidence="1">CU02</strain>
    </source>
</reference>
<protein>
    <submittedName>
        <fullName evidence="1">Uncharacterized protein</fullName>
    </submittedName>
</protein>
<proteinExistence type="predicted"/>
<evidence type="ECO:0000313" key="2">
    <source>
        <dbReference type="Proteomes" id="UP001153331"/>
    </source>
</evidence>
<accession>A0ACC2I886</accession>
<gene>
    <name evidence="1" type="ORF">OPT61_g5992</name>
</gene>
<dbReference type="EMBL" id="JAPHNI010000408">
    <property type="protein sequence ID" value="KAJ8111408.1"/>
    <property type="molecule type" value="Genomic_DNA"/>
</dbReference>
<sequence length="743" mass="81370">MRRKVTVVIMADGDSNGTDLRSRSGPSEQRQSDEVACFANRLHGATNIVAQALLPVVYLREGSNAQVTETTVQKVYSLAAALSTLLDDLTMERVSRDKGLDEDMWTKEHHENLLSSMEDCLVLFKTIARVANEQTHDFDLSNEHQAQDLIEQCFRTVGQTRIILKHTALARSEKLSDSEMQEALRLTEILQQPEIRAIWALKDKPFASKQLRAVSTHTPATTPPASPRVNSKQDTGDVALSNDSQPTRACADWSPLSNPQHPVSVASSVNTCKSDEKSVAHASASKDTPASASKGTPVSGHGEESLFSTNTTVNVEPGTVTFGQPSIIKPRSFRSLLPTGSFNAFNPTPHLEAYMICPKVKTTDATIELSFGLEFLRLSEEVLQAVIQSPGLQHNIVDVLVDLQPQILKLIQSQKAQRQGIVVLIDRGEPVDVQILAQPLQIQPVVFIISTTMTLPQDSLPVSAPAPQLANSDTKRTARTSPLQSFAPAPFSGFSNPSFANSVSRHFPTPEAYSRYLQERGKLCTYVERREDGGLQNYQTITANESWHDKGRSFEEIRLADYKAGRQRPMKTNGVSYPWDYSPEKSSMSKGDGSFEPPQPTTVNEPRTGWIPTLVSPGYAFTATAPKVSPLTQNANGSERPLSVYTGPSGGAAFPAQDLHASADTSQSSEPRSQANSQPGQSDAQQHSLFGQPQQTPPRSSSTESAQHAHSSRLRTNNERGVDLKEFAKQLRDLEREILFGRA</sequence>
<comment type="caution">
    <text evidence="1">The sequence shown here is derived from an EMBL/GenBank/DDBJ whole genome shotgun (WGS) entry which is preliminary data.</text>
</comment>
<dbReference type="Proteomes" id="UP001153331">
    <property type="component" value="Unassembled WGS sequence"/>
</dbReference>
<organism evidence="1 2">
    <name type="scientific">Boeremia exigua</name>
    <dbReference type="NCBI Taxonomy" id="749465"/>
    <lineage>
        <taxon>Eukaryota</taxon>
        <taxon>Fungi</taxon>
        <taxon>Dikarya</taxon>
        <taxon>Ascomycota</taxon>
        <taxon>Pezizomycotina</taxon>
        <taxon>Dothideomycetes</taxon>
        <taxon>Pleosporomycetidae</taxon>
        <taxon>Pleosporales</taxon>
        <taxon>Pleosporineae</taxon>
        <taxon>Didymellaceae</taxon>
        <taxon>Boeremia</taxon>
    </lineage>
</organism>
<evidence type="ECO:0000313" key="1">
    <source>
        <dbReference type="EMBL" id="KAJ8111408.1"/>
    </source>
</evidence>
<name>A0ACC2I886_9PLEO</name>
<keyword evidence="2" id="KW-1185">Reference proteome</keyword>